<dbReference type="SUPFAM" id="SSF47781">
    <property type="entry name" value="RuvA domain 2-like"/>
    <property type="match status" value="1"/>
</dbReference>
<sequence>MAVNIYAASAQELRTLGGVGEKKAARIIKLRETEEVTEENLAAEIQLPIETIQQWIRENKLSLLKIPMSLPTPQEDSGLPADQTSSEMRLSRLETIIFQLGQSVQTIAEEMKSLKDSTLASNETVQECQQIIQEPDQMAAFSTEKQQQKFSPKNQQDDINKLLGAIPSNGIYQTAAGETFPKGTTDSRASYQKTSTPISGSCGKPVPFSLAADSMSPVKPLDNILHGDSTRCFSASGSLPTMSKQKILHRDVPQVSEDLTVSKVKSLVIGALCAFSTVNKTSHLQCPTIDSTKHIHRVGHPRSHLLEWVVLRMRV</sequence>
<feature type="region of interest" description="Disordered" evidence="1">
    <location>
        <begin position="175"/>
        <end position="198"/>
    </location>
</feature>
<evidence type="ECO:0000313" key="2">
    <source>
        <dbReference type="EMBL" id="EKC33122.1"/>
    </source>
</evidence>
<gene>
    <name evidence="2" type="ORF">CGI_10010775</name>
</gene>
<dbReference type="EMBL" id="JH819145">
    <property type="protein sequence ID" value="EKC33122.1"/>
    <property type="molecule type" value="Genomic_DNA"/>
</dbReference>
<proteinExistence type="predicted"/>
<dbReference type="Gene3D" id="1.10.150.320">
    <property type="entry name" value="Photosystem II 12 kDa extrinsic protein"/>
    <property type="match status" value="1"/>
</dbReference>
<dbReference type="HOGENOM" id="CLU_883530_0_0_1"/>
<feature type="compositionally biased region" description="Polar residues" evidence="1">
    <location>
        <begin position="182"/>
        <end position="198"/>
    </location>
</feature>
<name>K1Q8V0_MAGGI</name>
<accession>K1Q8V0</accession>
<dbReference type="InParanoid" id="K1Q8V0"/>
<protein>
    <submittedName>
        <fullName evidence="2">Uncharacterized protein</fullName>
    </submittedName>
</protein>
<organism evidence="2">
    <name type="scientific">Magallana gigas</name>
    <name type="common">Pacific oyster</name>
    <name type="synonym">Crassostrea gigas</name>
    <dbReference type="NCBI Taxonomy" id="29159"/>
    <lineage>
        <taxon>Eukaryota</taxon>
        <taxon>Metazoa</taxon>
        <taxon>Spiralia</taxon>
        <taxon>Lophotrochozoa</taxon>
        <taxon>Mollusca</taxon>
        <taxon>Bivalvia</taxon>
        <taxon>Autobranchia</taxon>
        <taxon>Pteriomorphia</taxon>
        <taxon>Ostreida</taxon>
        <taxon>Ostreoidea</taxon>
        <taxon>Ostreidae</taxon>
        <taxon>Magallana</taxon>
    </lineage>
</organism>
<dbReference type="AlphaFoldDB" id="K1Q8V0"/>
<evidence type="ECO:0000256" key="1">
    <source>
        <dbReference type="SAM" id="MobiDB-lite"/>
    </source>
</evidence>
<dbReference type="InterPro" id="IPR010994">
    <property type="entry name" value="RuvA_2-like"/>
</dbReference>
<reference evidence="2" key="1">
    <citation type="journal article" date="2012" name="Nature">
        <title>The oyster genome reveals stress adaptation and complexity of shell formation.</title>
        <authorList>
            <person name="Zhang G."/>
            <person name="Fang X."/>
            <person name="Guo X."/>
            <person name="Li L."/>
            <person name="Luo R."/>
            <person name="Xu F."/>
            <person name="Yang P."/>
            <person name="Zhang L."/>
            <person name="Wang X."/>
            <person name="Qi H."/>
            <person name="Xiong Z."/>
            <person name="Que H."/>
            <person name="Xie Y."/>
            <person name="Holland P.W."/>
            <person name="Paps J."/>
            <person name="Zhu Y."/>
            <person name="Wu F."/>
            <person name="Chen Y."/>
            <person name="Wang J."/>
            <person name="Peng C."/>
            <person name="Meng J."/>
            <person name="Yang L."/>
            <person name="Liu J."/>
            <person name="Wen B."/>
            <person name="Zhang N."/>
            <person name="Huang Z."/>
            <person name="Zhu Q."/>
            <person name="Feng Y."/>
            <person name="Mount A."/>
            <person name="Hedgecock D."/>
            <person name="Xu Z."/>
            <person name="Liu Y."/>
            <person name="Domazet-Loso T."/>
            <person name="Du Y."/>
            <person name="Sun X."/>
            <person name="Zhang S."/>
            <person name="Liu B."/>
            <person name="Cheng P."/>
            <person name="Jiang X."/>
            <person name="Li J."/>
            <person name="Fan D."/>
            <person name="Wang W."/>
            <person name="Fu W."/>
            <person name="Wang T."/>
            <person name="Wang B."/>
            <person name="Zhang J."/>
            <person name="Peng Z."/>
            <person name="Li Y."/>
            <person name="Li N."/>
            <person name="Wang J."/>
            <person name="Chen M."/>
            <person name="He Y."/>
            <person name="Tan F."/>
            <person name="Song X."/>
            <person name="Zheng Q."/>
            <person name="Huang R."/>
            <person name="Yang H."/>
            <person name="Du X."/>
            <person name="Chen L."/>
            <person name="Yang M."/>
            <person name="Gaffney P.M."/>
            <person name="Wang S."/>
            <person name="Luo L."/>
            <person name="She Z."/>
            <person name="Ming Y."/>
            <person name="Huang W."/>
            <person name="Zhang S."/>
            <person name="Huang B."/>
            <person name="Zhang Y."/>
            <person name="Qu T."/>
            <person name="Ni P."/>
            <person name="Miao G."/>
            <person name="Wang J."/>
            <person name="Wang Q."/>
            <person name="Steinberg C.E."/>
            <person name="Wang H."/>
            <person name="Li N."/>
            <person name="Qian L."/>
            <person name="Zhang G."/>
            <person name="Li Y."/>
            <person name="Yang H."/>
            <person name="Liu X."/>
            <person name="Wang J."/>
            <person name="Yin Y."/>
            <person name="Wang J."/>
        </authorList>
    </citation>
    <scope>NUCLEOTIDE SEQUENCE [LARGE SCALE GENOMIC DNA]</scope>
    <source>
        <strain evidence="2">05x7-T-G4-1.051#20</strain>
    </source>
</reference>